<dbReference type="EMBL" id="JAJEKE010000029">
    <property type="protein sequence ID" value="MCQ1531755.1"/>
    <property type="molecule type" value="Genomic_DNA"/>
</dbReference>
<evidence type="ECO:0000313" key="3">
    <source>
        <dbReference type="Proteomes" id="UP001651880"/>
    </source>
</evidence>
<dbReference type="InterPro" id="IPR038071">
    <property type="entry name" value="UROD/MetE-like_sf"/>
</dbReference>
<gene>
    <name evidence="2" type="ORF">LJD61_19745</name>
</gene>
<sequence length="335" mass="37944">MTKTERIKAAIEGRQTDSIPYAFWTHLPGIDMDPSALADATFDFYKKYDIDFIKTMNNGMYPIEDLGCTIDYSDIVSGGVAKLIDTPVKSIDDWENVKVTSIDQGALKRELTSLSLLIEKTKGEVPVIFTVFSPITTADKISNKYLTEHIKNGGGSKVHKALEAITQTTCQLVKRAIGIGADGIFFASQMSSYDIMSEELYKEYGVYYDERVITASKGWFNVLHAHGENIMFNLLKNYPVNVFNWHVWESLPKLEEANFLAHKCVMGGIKRMDITNRNKNELQNQIYECVKALKGRGHILTPGCVIRYPIDEEILKYVKQVKYEIEEAVLKKEVV</sequence>
<reference evidence="2 3" key="1">
    <citation type="submission" date="2021-10" db="EMBL/GenBank/DDBJ databases">
        <title>Lutispora strain m25 sp. nov., a thermophilic, non-spore-forming bacterium isolated from a lab-scale methanogenic bioreactor digesting anaerobic sludge.</title>
        <authorList>
            <person name="El Houari A."/>
            <person name="Mcdonald J."/>
        </authorList>
    </citation>
    <scope>NUCLEOTIDE SEQUENCE [LARGE SCALE GENOMIC DNA]</scope>
    <source>
        <strain evidence="3">m25</strain>
    </source>
</reference>
<dbReference type="InterPro" id="IPR052024">
    <property type="entry name" value="Methanogen_methyltrans"/>
</dbReference>
<dbReference type="SUPFAM" id="SSF51726">
    <property type="entry name" value="UROD/MetE-like"/>
    <property type="match status" value="1"/>
</dbReference>
<evidence type="ECO:0000259" key="1">
    <source>
        <dbReference type="Pfam" id="PF01208"/>
    </source>
</evidence>
<name>A0ABT1NKG7_9FIRM</name>
<protein>
    <submittedName>
        <fullName evidence="2">Uroporphyrinogen decarboxylase</fullName>
    </submittedName>
</protein>
<evidence type="ECO:0000313" key="2">
    <source>
        <dbReference type="EMBL" id="MCQ1531755.1"/>
    </source>
</evidence>
<organism evidence="2 3">
    <name type="scientific">Lutispora saccharofermentans</name>
    <dbReference type="NCBI Taxonomy" id="3024236"/>
    <lineage>
        <taxon>Bacteria</taxon>
        <taxon>Bacillati</taxon>
        <taxon>Bacillota</taxon>
        <taxon>Clostridia</taxon>
        <taxon>Lutisporales</taxon>
        <taxon>Lutisporaceae</taxon>
        <taxon>Lutispora</taxon>
    </lineage>
</organism>
<dbReference type="Proteomes" id="UP001651880">
    <property type="component" value="Unassembled WGS sequence"/>
</dbReference>
<dbReference type="InterPro" id="IPR000257">
    <property type="entry name" value="Uroporphyrinogen_deCOase"/>
</dbReference>
<dbReference type="PANTHER" id="PTHR47099:SF1">
    <property type="entry name" value="METHYLCOBAMIDE:COM METHYLTRANSFERASE MTBA"/>
    <property type="match status" value="1"/>
</dbReference>
<keyword evidence="3" id="KW-1185">Reference proteome</keyword>
<accession>A0ABT1NKG7</accession>
<feature type="domain" description="Uroporphyrinogen decarboxylase (URO-D)" evidence="1">
    <location>
        <begin position="26"/>
        <end position="317"/>
    </location>
</feature>
<proteinExistence type="predicted"/>
<dbReference type="Gene3D" id="3.20.20.210">
    <property type="match status" value="1"/>
</dbReference>
<dbReference type="Pfam" id="PF01208">
    <property type="entry name" value="URO-D"/>
    <property type="match status" value="1"/>
</dbReference>
<dbReference type="PANTHER" id="PTHR47099">
    <property type="entry name" value="METHYLCOBAMIDE:COM METHYLTRANSFERASE MTBA"/>
    <property type="match status" value="1"/>
</dbReference>
<dbReference type="RefSeq" id="WP_255229321.1">
    <property type="nucleotide sequence ID" value="NZ_JAJEKE010000029.1"/>
</dbReference>
<comment type="caution">
    <text evidence="2">The sequence shown here is derived from an EMBL/GenBank/DDBJ whole genome shotgun (WGS) entry which is preliminary data.</text>
</comment>